<name>A0A916XUV6_9HYPH</name>
<keyword evidence="3" id="KW-1185">Reference proteome</keyword>
<dbReference type="Proteomes" id="UP000613160">
    <property type="component" value="Unassembled WGS sequence"/>
</dbReference>
<evidence type="ECO:0000313" key="2">
    <source>
        <dbReference type="EMBL" id="GGD12325.1"/>
    </source>
</evidence>
<dbReference type="SUPFAM" id="SSF160935">
    <property type="entry name" value="VPA0735-like"/>
    <property type="match status" value="1"/>
</dbReference>
<protein>
    <recommendedName>
        <fullName evidence="1">DUF1214 domain-containing protein</fullName>
    </recommendedName>
</protein>
<dbReference type="InterPro" id="IPR012038">
    <property type="entry name" value="UCP009471"/>
</dbReference>
<organism evidence="2 3">
    <name type="scientific">Aureimonas glaciei</name>
    <dbReference type="NCBI Taxonomy" id="1776957"/>
    <lineage>
        <taxon>Bacteria</taxon>
        <taxon>Pseudomonadati</taxon>
        <taxon>Pseudomonadota</taxon>
        <taxon>Alphaproteobacteria</taxon>
        <taxon>Hyphomicrobiales</taxon>
        <taxon>Aurantimonadaceae</taxon>
        <taxon>Aureimonas</taxon>
    </lineage>
</organism>
<dbReference type="AlphaFoldDB" id="A0A916XUV6"/>
<comment type="caution">
    <text evidence="2">The sequence shown here is derived from an EMBL/GenBank/DDBJ whole genome shotgun (WGS) entry which is preliminary data.</text>
</comment>
<dbReference type="Gene3D" id="2.60.120.600">
    <property type="entry name" value="Domain of unknown function DUF1214, C-terminal domain"/>
    <property type="match status" value="1"/>
</dbReference>
<dbReference type="InterPro" id="IPR037049">
    <property type="entry name" value="DUF1214_C_sf"/>
</dbReference>
<proteinExistence type="predicted"/>
<dbReference type="PIRSF" id="PIRSF009471">
    <property type="entry name" value="UCP009471"/>
    <property type="match status" value="1"/>
</dbReference>
<dbReference type="Pfam" id="PF06742">
    <property type="entry name" value="DUF1214"/>
    <property type="match status" value="1"/>
</dbReference>
<sequence>MPLHQSPERMRFMILLVLSLLLALGLGAWTADRALEMSADLGTVEVGPWRANPLGGSPDADPYSRAVLARIGNLTLGGGEGISFRAIEDSTGRPLERQCTYVLAGQTPPARVWTLAAYLPDGRLIDPGEGRPGWLVSRSLLRAEDNATQITVGPAAAPGNWLSVTGRGSYILALTLYDTPASTSSGLGRLALPSLTRGACADG</sequence>
<reference evidence="2" key="2">
    <citation type="submission" date="2020-09" db="EMBL/GenBank/DDBJ databases">
        <authorList>
            <person name="Sun Q."/>
            <person name="Zhou Y."/>
        </authorList>
    </citation>
    <scope>NUCLEOTIDE SEQUENCE</scope>
    <source>
        <strain evidence="2">CGMCC 1.15493</strain>
    </source>
</reference>
<dbReference type="InterPro" id="IPR010621">
    <property type="entry name" value="DUF1214"/>
</dbReference>
<dbReference type="EMBL" id="BMJJ01000003">
    <property type="protein sequence ID" value="GGD12325.1"/>
    <property type="molecule type" value="Genomic_DNA"/>
</dbReference>
<evidence type="ECO:0000313" key="3">
    <source>
        <dbReference type="Proteomes" id="UP000613160"/>
    </source>
</evidence>
<gene>
    <name evidence="2" type="ORF">GCM10011335_14030</name>
</gene>
<evidence type="ECO:0000259" key="1">
    <source>
        <dbReference type="Pfam" id="PF06742"/>
    </source>
</evidence>
<reference evidence="2" key="1">
    <citation type="journal article" date="2014" name="Int. J. Syst. Evol. Microbiol.">
        <title>Complete genome sequence of Corynebacterium casei LMG S-19264T (=DSM 44701T), isolated from a smear-ripened cheese.</title>
        <authorList>
            <consortium name="US DOE Joint Genome Institute (JGI-PGF)"/>
            <person name="Walter F."/>
            <person name="Albersmeier A."/>
            <person name="Kalinowski J."/>
            <person name="Ruckert C."/>
        </authorList>
    </citation>
    <scope>NUCLEOTIDE SEQUENCE</scope>
    <source>
        <strain evidence="2">CGMCC 1.15493</strain>
    </source>
</reference>
<accession>A0A916XUV6</accession>
<feature type="domain" description="DUF1214" evidence="1">
    <location>
        <begin position="80"/>
        <end position="180"/>
    </location>
</feature>